<keyword evidence="5" id="KW-0472">Membrane</keyword>
<dbReference type="PRINTS" id="PR01225">
    <property type="entry name" value="EXPANSNFAMLY"/>
</dbReference>
<name>A0A833QKA8_9POAL</name>
<comment type="subcellular location">
    <subcellularLocation>
        <location evidence="6">Secreted</location>
        <location evidence="6">Cell wall</location>
    </subcellularLocation>
    <subcellularLocation>
        <location evidence="6">Membrane</location>
        <topology evidence="6">Peripheral membrane protein</topology>
    </subcellularLocation>
</comment>
<reference evidence="9" key="1">
    <citation type="submission" date="2020-01" db="EMBL/GenBank/DDBJ databases">
        <title>Genome sequence of Kobresia littledalei, the first chromosome-level genome in the family Cyperaceae.</title>
        <authorList>
            <person name="Qu G."/>
        </authorList>
    </citation>
    <scope>NUCLEOTIDE SEQUENCE</scope>
    <source>
        <strain evidence="9">C.B.Clarke</strain>
        <tissue evidence="9">Leaf</tissue>
    </source>
</reference>
<evidence type="ECO:0000256" key="6">
    <source>
        <dbReference type="RuleBase" id="RU365023"/>
    </source>
</evidence>
<evidence type="ECO:0000256" key="3">
    <source>
        <dbReference type="ARBA" id="ARBA00022525"/>
    </source>
</evidence>
<dbReference type="CDD" id="cd22274">
    <property type="entry name" value="DPBB_EXPA_N"/>
    <property type="match status" value="1"/>
</dbReference>
<dbReference type="InterPro" id="IPR036908">
    <property type="entry name" value="RlpA-like_sf"/>
</dbReference>
<keyword evidence="3 6" id="KW-0964">Secreted</keyword>
<dbReference type="SUPFAM" id="SSF50685">
    <property type="entry name" value="Barwin-like endoglucanases"/>
    <property type="match status" value="1"/>
</dbReference>
<dbReference type="OrthoDB" id="5823761at2759"/>
<sequence>MGMRMFFKLSVVLAMYFMRTAFAFDGSWYRSHATFYGEADASGTMGGACGYGNLYTFGYGTNTAALSTALFNNGASCGQCYVIMCDSASVPQWCLPGTSVTITATNFCPPNWDIPSDNGGWCNPPRTHFDMAQPAFEQIAIYQAGIVPVWYRRVSCMKRGNIRLTLNGCKYFNLILVWNVGGPGSIATITIKGENTYWMQMSRNWGANWQVNGCDLTGQSLSFWIMNTYWQSMYFPEVVPYNWIYSQTYEGYTNFY</sequence>
<gene>
    <name evidence="9" type="ORF">FCM35_KLT06786</name>
</gene>
<dbReference type="Pfam" id="PF01357">
    <property type="entry name" value="Expansin_C"/>
    <property type="match status" value="1"/>
</dbReference>
<dbReference type="GO" id="GO:0016020">
    <property type="term" value="C:membrane"/>
    <property type="evidence" value="ECO:0007669"/>
    <property type="project" value="UniProtKB-SubCell"/>
</dbReference>
<dbReference type="Pfam" id="PF03330">
    <property type="entry name" value="DPBB_1"/>
    <property type="match status" value="1"/>
</dbReference>
<keyword evidence="10" id="KW-1185">Reference proteome</keyword>
<dbReference type="GO" id="GO:0005576">
    <property type="term" value="C:extracellular region"/>
    <property type="evidence" value="ECO:0007669"/>
    <property type="project" value="InterPro"/>
</dbReference>
<dbReference type="SUPFAM" id="SSF49590">
    <property type="entry name" value="PHL pollen allergen"/>
    <property type="match status" value="1"/>
</dbReference>
<dbReference type="SMART" id="SM00837">
    <property type="entry name" value="DPBB_1"/>
    <property type="match status" value="1"/>
</dbReference>
<evidence type="ECO:0000313" key="9">
    <source>
        <dbReference type="EMBL" id="KAF3328180.1"/>
    </source>
</evidence>
<accession>A0A833QKA8</accession>
<evidence type="ECO:0000256" key="1">
    <source>
        <dbReference type="ARBA" id="ARBA00005392"/>
    </source>
</evidence>
<dbReference type="Gene3D" id="2.60.40.760">
    <property type="entry name" value="Expansin, cellulose-binding-like domain"/>
    <property type="match status" value="1"/>
</dbReference>
<evidence type="ECO:0000256" key="5">
    <source>
        <dbReference type="ARBA" id="ARBA00023136"/>
    </source>
</evidence>
<dbReference type="InterPro" id="IPR007112">
    <property type="entry name" value="Expansin/allergen_DPBB_dom"/>
</dbReference>
<feature type="domain" description="Expansin-like CBD" evidence="8">
    <location>
        <begin position="171"/>
        <end position="251"/>
    </location>
</feature>
<comment type="caution">
    <text evidence="9">The sequence shown here is derived from an EMBL/GenBank/DDBJ whole genome shotgun (WGS) entry which is preliminary data.</text>
</comment>
<evidence type="ECO:0000259" key="7">
    <source>
        <dbReference type="PROSITE" id="PS50842"/>
    </source>
</evidence>
<evidence type="ECO:0000259" key="8">
    <source>
        <dbReference type="PROSITE" id="PS50843"/>
    </source>
</evidence>
<keyword evidence="4 6" id="KW-0732">Signal</keyword>
<proteinExistence type="inferred from homology"/>
<evidence type="ECO:0000256" key="4">
    <source>
        <dbReference type="ARBA" id="ARBA00022729"/>
    </source>
</evidence>
<dbReference type="PROSITE" id="PS50842">
    <property type="entry name" value="EXPANSIN_EG45"/>
    <property type="match status" value="1"/>
</dbReference>
<dbReference type="PRINTS" id="PR01226">
    <property type="entry name" value="EXPANSIN"/>
</dbReference>
<feature type="signal peptide" evidence="6">
    <location>
        <begin position="1"/>
        <end position="23"/>
    </location>
</feature>
<dbReference type="Proteomes" id="UP000623129">
    <property type="component" value="Unassembled WGS sequence"/>
</dbReference>
<evidence type="ECO:0000256" key="2">
    <source>
        <dbReference type="ARBA" id="ARBA00022512"/>
    </source>
</evidence>
<comment type="function">
    <text evidence="6">Causes loosening and extension of plant cell walls by disrupting non-covalent bonding between cellulose microfibrils and matrix glucans. No enzymatic activity has been found.</text>
</comment>
<dbReference type="FunFam" id="2.40.40.10:FF:000001">
    <property type="entry name" value="Expansin"/>
    <property type="match status" value="1"/>
</dbReference>
<organism evidence="9 10">
    <name type="scientific">Carex littledalei</name>
    <dbReference type="NCBI Taxonomy" id="544730"/>
    <lineage>
        <taxon>Eukaryota</taxon>
        <taxon>Viridiplantae</taxon>
        <taxon>Streptophyta</taxon>
        <taxon>Embryophyta</taxon>
        <taxon>Tracheophyta</taxon>
        <taxon>Spermatophyta</taxon>
        <taxon>Magnoliopsida</taxon>
        <taxon>Liliopsida</taxon>
        <taxon>Poales</taxon>
        <taxon>Cyperaceae</taxon>
        <taxon>Cyperoideae</taxon>
        <taxon>Cariceae</taxon>
        <taxon>Carex</taxon>
        <taxon>Carex subgen. Euthyceras</taxon>
    </lineage>
</organism>
<keyword evidence="2 6" id="KW-0134">Cell wall</keyword>
<feature type="domain" description="Expansin-like EG45" evidence="7">
    <location>
        <begin position="46"/>
        <end position="161"/>
    </location>
</feature>
<dbReference type="GO" id="GO:0009664">
    <property type="term" value="P:plant-type cell wall organization"/>
    <property type="evidence" value="ECO:0007669"/>
    <property type="project" value="InterPro"/>
</dbReference>
<dbReference type="Gene3D" id="2.40.40.10">
    <property type="entry name" value="RlpA-like domain"/>
    <property type="match status" value="1"/>
</dbReference>
<comment type="similarity">
    <text evidence="1 6">Belongs to the expansin family. Expansin A subfamily.</text>
</comment>
<evidence type="ECO:0000313" key="10">
    <source>
        <dbReference type="Proteomes" id="UP000623129"/>
    </source>
</evidence>
<protein>
    <recommendedName>
        <fullName evidence="6">Expansin</fullName>
    </recommendedName>
</protein>
<dbReference type="InterPro" id="IPR036749">
    <property type="entry name" value="Expansin_CBD_sf"/>
</dbReference>
<dbReference type="InterPro" id="IPR007117">
    <property type="entry name" value="Expansin_CBD"/>
</dbReference>
<feature type="chain" id="PRO_5033106135" description="Expansin" evidence="6">
    <location>
        <begin position="24"/>
        <end position="256"/>
    </location>
</feature>
<dbReference type="PANTHER" id="PTHR31867">
    <property type="entry name" value="EXPANSIN-A15"/>
    <property type="match status" value="1"/>
</dbReference>
<dbReference type="InterPro" id="IPR002963">
    <property type="entry name" value="Expansin"/>
</dbReference>
<dbReference type="PROSITE" id="PS50843">
    <property type="entry name" value="EXPANSIN_CBD"/>
    <property type="match status" value="1"/>
</dbReference>
<dbReference type="InterPro" id="IPR007118">
    <property type="entry name" value="Expan_Lol_pI"/>
</dbReference>
<keyword evidence="6" id="KW-0961">Cell wall biogenesis/degradation</keyword>
<dbReference type="EMBL" id="SWLB01000016">
    <property type="protein sequence ID" value="KAF3328180.1"/>
    <property type="molecule type" value="Genomic_DNA"/>
</dbReference>
<dbReference type="AlphaFoldDB" id="A0A833QKA8"/>
<dbReference type="InterPro" id="IPR009009">
    <property type="entry name" value="RlpA-like_DPBB"/>
</dbReference>